<comment type="similarity">
    <text evidence="1">Belongs to the SMP-30/CGR1 family.</text>
</comment>
<evidence type="ECO:0000256" key="3">
    <source>
        <dbReference type="PIRSR" id="PIRSR605511-2"/>
    </source>
</evidence>
<feature type="binding site" evidence="3">
    <location>
        <position position="207"/>
    </location>
    <ligand>
        <name>a divalent metal cation</name>
        <dbReference type="ChEBI" id="CHEBI:60240"/>
    </ligand>
</feature>
<sequence>MAPDQPQAELLVDAQARLGEGPLWCPVEQALYWTDIQSATLSRWRAADGAVRVWQLPERLGSFAFCDAPGRLLLALESGVALFDLARGALLTPIVPVEPEHVTTRLNDGRCDPQGRFVVGIYNQTADEAPIGHFYRIACTAGALHVERLPLPKIGVANSLAFSPDGTRMYFTDSPTRQIWCVDYHADGRLGAPRPFVQLGAHEGFPDGATVDAEGGLWSAQWRGHCVVRYDTDGRETDRLALPASQITCPVFGGAGMDELFVTSARAGVTAEELHGEPAAGGVFRLRPGRRGLAPHRFRS</sequence>
<dbReference type="InterPro" id="IPR005511">
    <property type="entry name" value="SMP-30"/>
</dbReference>
<keyword evidence="3" id="KW-0479">Metal-binding</keyword>
<dbReference type="InterPro" id="IPR013658">
    <property type="entry name" value="SGL"/>
</dbReference>
<dbReference type="EC" id="3.1.1.15" evidence="5"/>
<dbReference type="Pfam" id="PF08450">
    <property type="entry name" value="SGL"/>
    <property type="match status" value="1"/>
</dbReference>
<feature type="active site" description="Proton donor/acceptor" evidence="2">
    <location>
        <position position="207"/>
    </location>
</feature>
<dbReference type="PANTHER" id="PTHR10907">
    <property type="entry name" value="REGUCALCIN"/>
    <property type="match status" value="1"/>
</dbReference>
<dbReference type="GO" id="GO:0050021">
    <property type="term" value="F:L-arabinonolactonase activity"/>
    <property type="evidence" value="ECO:0007669"/>
    <property type="project" value="UniProtKB-EC"/>
</dbReference>
<evidence type="ECO:0000256" key="2">
    <source>
        <dbReference type="PIRSR" id="PIRSR605511-1"/>
    </source>
</evidence>
<keyword evidence="3" id="KW-0862">Zinc</keyword>
<dbReference type="InterPro" id="IPR011042">
    <property type="entry name" value="6-blade_b-propeller_TolB-like"/>
</dbReference>
<dbReference type="GO" id="GO:0005509">
    <property type="term" value="F:calcium ion binding"/>
    <property type="evidence" value="ECO:0007669"/>
    <property type="project" value="TreeGrafter"/>
</dbReference>
<dbReference type="AlphaFoldDB" id="A0A7Y9R3B7"/>
<proteinExistence type="inferred from homology"/>
<dbReference type="GO" id="GO:0019853">
    <property type="term" value="P:L-ascorbic acid biosynthetic process"/>
    <property type="evidence" value="ECO:0007669"/>
    <property type="project" value="TreeGrafter"/>
</dbReference>
<dbReference type="PRINTS" id="PR01790">
    <property type="entry name" value="SMP30FAMILY"/>
</dbReference>
<reference evidence="5 6" key="1">
    <citation type="submission" date="2020-07" db="EMBL/GenBank/DDBJ databases">
        <title>Genomic Encyclopedia of Archaeal and Bacterial Type Strains, Phase II (KMG-II): from individual species to whole genera.</title>
        <authorList>
            <person name="Goeker M."/>
        </authorList>
    </citation>
    <scope>NUCLEOTIDE SEQUENCE [LARGE SCALE GENOMIC DNA]</scope>
    <source>
        <strain evidence="5 6">DSM 21226</strain>
    </source>
</reference>
<keyword evidence="6" id="KW-1185">Reference proteome</keyword>
<protein>
    <submittedName>
        <fullName evidence="5">L-arabinonolactonase</fullName>
        <ecNumber evidence="5">3.1.1.15</ecNumber>
    </submittedName>
</protein>
<evidence type="ECO:0000256" key="1">
    <source>
        <dbReference type="ARBA" id="ARBA00008853"/>
    </source>
</evidence>
<accession>A0A7Y9R3B7</accession>
<feature type="binding site" evidence="3">
    <location>
        <position position="20"/>
    </location>
    <ligand>
        <name>a divalent metal cation</name>
        <dbReference type="ChEBI" id="CHEBI:60240"/>
    </ligand>
</feature>
<dbReference type="RefSeq" id="WP_179635366.1">
    <property type="nucleotide sequence ID" value="NZ_JACCFH010000001.1"/>
</dbReference>
<dbReference type="SUPFAM" id="SSF63829">
    <property type="entry name" value="Calcium-dependent phosphotriesterase"/>
    <property type="match status" value="1"/>
</dbReference>
<dbReference type="Proteomes" id="UP000518288">
    <property type="component" value="Unassembled WGS sequence"/>
</dbReference>
<evidence type="ECO:0000313" key="6">
    <source>
        <dbReference type="Proteomes" id="UP000518288"/>
    </source>
</evidence>
<comment type="cofactor">
    <cofactor evidence="3">
        <name>Zn(2+)</name>
        <dbReference type="ChEBI" id="CHEBI:29105"/>
    </cofactor>
    <text evidence="3">Binds 1 divalent metal cation per subunit.</text>
</comment>
<dbReference type="GO" id="GO:0004341">
    <property type="term" value="F:gluconolactonase activity"/>
    <property type="evidence" value="ECO:0007669"/>
    <property type="project" value="TreeGrafter"/>
</dbReference>
<organism evidence="5 6">
    <name type="scientific">Sphaerotilus montanus</name>
    <dbReference type="NCBI Taxonomy" id="522889"/>
    <lineage>
        <taxon>Bacteria</taxon>
        <taxon>Pseudomonadati</taxon>
        <taxon>Pseudomonadota</taxon>
        <taxon>Betaproteobacteria</taxon>
        <taxon>Burkholderiales</taxon>
        <taxon>Sphaerotilaceae</taxon>
        <taxon>Sphaerotilus</taxon>
    </lineage>
</organism>
<feature type="binding site" evidence="3">
    <location>
        <position position="158"/>
    </location>
    <ligand>
        <name>a divalent metal cation</name>
        <dbReference type="ChEBI" id="CHEBI:60240"/>
    </ligand>
</feature>
<dbReference type="Gene3D" id="2.120.10.30">
    <property type="entry name" value="TolB, C-terminal domain"/>
    <property type="match status" value="1"/>
</dbReference>
<feature type="binding site" evidence="3">
    <location>
        <position position="107"/>
    </location>
    <ligand>
        <name>substrate</name>
    </ligand>
</feature>
<comment type="caution">
    <text evidence="5">The sequence shown here is derived from an EMBL/GenBank/DDBJ whole genome shotgun (WGS) entry which is preliminary data.</text>
</comment>
<dbReference type="PANTHER" id="PTHR10907:SF47">
    <property type="entry name" value="REGUCALCIN"/>
    <property type="match status" value="1"/>
</dbReference>
<dbReference type="EMBL" id="JACCFH010000001">
    <property type="protein sequence ID" value="NYG34763.1"/>
    <property type="molecule type" value="Genomic_DNA"/>
</dbReference>
<gene>
    <name evidence="5" type="ORF">BDD16_003749</name>
</gene>
<evidence type="ECO:0000259" key="4">
    <source>
        <dbReference type="Pfam" id="PF08450"/>
    </source>
</evidence>
<name>A0A7Y9R3B7_9BURK</name>
<feature type="domain" description="SMP-30/Gluconolactonase/LRE-like region" evidence="4">
    <location>
        <begin position="18"/>
        <end position="266"/>
    </location>
</feature>
<evidence type="ECO:0000313" key="5">
    <source>
        <dbReference type="EMBL" id="NYG34763.1"/>
    </source>
</evidence>
<keyword evidence="5" id="KW-0378">Hydrolase</keyword>
<feature type="binding site" evidence="3">
    <location>
        <position position="105"/>
    </location>
    <ligand>
        <name>substrate</name>
    </ligand>
</feature>